<dbReference type="RefSeq" id="WP_305049434.1">
    <property type="nucleotide sequence ID" value="NZ_JAVFKP010000002.1"/>
</dbReference>
<dbReference type="EMBL" id="JAVFKP010000002">
    <property type="protein sequence ID" value="MDQ4626717.1"/>
    <property type="molecule type" value="Genomic_DNA"/>
</dbReference>
<evidence type="ECO:0000313" key="1">
    <source>
        <dbReference type="EMBL" id="MDQ4626717.1"/>
    </source>
</evidence>
<dbReference type="Gene3D" id="3.30.420.10">
    <property type="entry name" value="Ribonuclease H-like superfamily/Ribonuclease H"/>
    <property type="match status" value="1"/>
</dbReference>
<organism evidence="1 2">
    <name type="scientific">Janthinobacterium lividum</name>
    <dbReference type="NCBI Taxonomy" id="29581"/>
    <lineage>
        <taxon>Bacteria</taxon>
        <taxon>Pseudomonadati</taxon>
        <taxon>Pseudomonadota</taxon>
        <taxon>Betaproteobacteria</taxon>
        <taxon>Burkholderiales</taxon>
        <taxon>Oxalobacteraceae</taxon>
        <taxon>Janthinobacterium</taxon>
    </lineage>
</organism>
<accession>A0ABU0XT59</accession>
<dbReference type="InterPro" id="IPR036397">
    <property type="entry name" value="RNaseH_sf"/>
</dbReference>
<protein>
    <submittedName>
        <fullName evidence="1">3'-5' exoribonuclease</fullName>
    </submittedName>
</protein>
<dbReference type="Proteomes" id="UP001237592">
    <property type="component" value="Unassembled WGS sequence"/>
</dbReference>
<comment type="caution">
    <text evidence="1">The sequence shown here is derived from an EMBL/GenBank/DDBJ whole genome shotgun (WGS) entry which is preliminary data.</text>
</comment>
<name>A0ABU0XT59_9BURK</name>
<keyword evidence="2" id="KW-1185">Reference proteome</keyword>
<reference evidence="1 2" key="1">
    <citation type="submission" date="2023-08" db="EMBL/GenBank/DDBJ databases">
        <title>Draft genome sequence of Janthinobacterium lividum.</title>
        <authorList>
            <person name="Chun B.H."/>
            <person name="Lee Y."/>
        </authorList>
    </citation>
    <scope>NUCLEOTIDE SEQUENCE [LARGE SCALE GENOMIC DNA]</scope>
    <source>
        <strain evidence="1 2">AMJK</strain>
    </source>
</reference>
<evidence type="ECO:0000313" key="2">
    <source>
        <dbReference type="Proteomes" id="UP001237592"/>
    </source>
</evidence>
<gene>
    <name evidence="1" type="ORF">RB624_12545</name>
</gene>
<dbReference type="InterPro" id="IPR012337">
    <property type="entry name" value="RNaseH-like_sf"/>
</dbReference>
<dbReference type="SUPFAM" id="SSF53098">
    <property type="entry name" value="Ribonuclease H-like"/>
    <property type="match status" value="1"/>
</dbReference>
<sequence>MLIFLDTEYTDPVNCDLISIGMVGEDGQNELYLERSDFRVEWCNPFVHSTVLPLLGKTGQAMDRSQLRTQVASWFLTLPRSVTIACDSITDWKLLVAAMDGIYPSNLTGRYDLRGHIDSSEFHHAVIRYHERYGPWHHALHDARAHRHGWLAWQDGRKNQYA</sequence>
<proteinExistence type="predicted"/>